<dbReference type="Proteomes" id="UP000840039">
    <property type="component" value="Unassembled WGS sequence"/>
</dbReference>
<reference evidence="1 5" key="2">
    <citation type="submission" date="2019-04" db="EMBL/GenBank/DDBJ databases">
        <authorList>
            <consortium name="GenomeTrakr network: Whole genome sequencing for foodborne pathogen traceback"/>
        </authorList>
    </citation>
    <scope>NUCLEOTIDE SEQUENCE [LARGE SCALE GENOMIC DNA]</scope>
    <source>
        <strain evidence="1 5">CFSAN072474</strain>
    </source>
</reference>
<dbReference type="Proteomes" id="UP000467536">
    <property type="component" value="Unassembled WGS sequence"/>
</dbReference>
<proteinExistence type="predicted"/>
<dbReference type="EMBL" id="DAAEEB010000008">
    <property type="protein sequence ID" value="HAA8053806.1"/>
    <property type="molecule type" value="Genomic_DNA"/>
</dbReference>
<reference evidence="2 4" key="3">
    <citation type="submission" date="2019-08" db="EMBL/GenBank/DDBJ databases">
        <authorList>
            <person name="Ashton P.M."/>
            <person name="Dallman T."/>
            <person name="Nair S."/>
            <person name="De Pinna E."/>
            <person name="Peters T."/>
            <person name="Grant K."/>
        </authorList>
    </citation>
    <scope>NUCLEOTIDE SEQUENCE [LARGE SCALE GENOMIC DNA]</scope>
    <source>
        <strain evidence="2 4">788324</strain>
    </source>
</reference>
<dbReference type="EMBL" id="AANEHK010000009">
    <property type="protein sequence ID" value="EDO0986376.1"/>
    <property type="molecule type" value="Genomic_DNA"/>
</dbReference>
<protein>
    <recommendedName>
        <fullName evidence="6">DUF4868 domain-containing protein</fullName>
    </recommendedName>
</protein>
<gene>
    <name evidence="1" type="ORF">CW845_13200</name>
    <name evidence="2" type="ORF">FV747_10285</name>
    <name evidence="3" type="ORF">GHH22_11720</name>
</gene>
<organism evidence="2 4">
    <name type="scientific">Listeria monocytogenes</name>
    <dbReference type="NCBI Taxonomy" id="1639"/>
    <lineage>
        <taxon>Bacteria</taxon>
        <taxon>Bacillati</taxon>
        <taxon>Bacillota</taxon>
        <taxon>Bacilli</taxon>
        <taxon>Bacillales</taxon>
        <taxon>Listeriaceae</taxon>
        <taxon>Listeria</taxon>
    </lineage>
</organism>
<dbReference type="Proteomes" id="UP000522199">
    <property type="component" value="Unassembled WGS sequence"/>
</dbReference>
<evidence type="ECO:0000313" key="3">
    <source>
        <dbReference type="EMBL" id="HAA8053806.1"/>
    </source>
</evidence>
<evidence type="ECO:0000313" key="5">
    <source>
        <dbReference type="Proteomes" id="UP000522199"/>
    </source>
</evidence>
<reference evidence="3" key="4">
    <citation type="submission" date="2019-10" db="EMBL/GenBank/DDBJ databases">
        <authorList>
            <consortium name="NCBI Pathogen Detection Project"/>
        </authorList>
    </citation>
    <scope>NUCLEOTIDE SEQUENCE</scope>
    <source>
        <strain evidence="3">09CEB371LM</strain>
    </source>
</reference>
<comment type="caution">
    <text evidence="2">The sequence shown here is derived from an EMBL/GenBank/DDBJ whole genome shotgun (WGS) entry which is preliminary data.</text>
</comment>
<reference evidence="3" key="1">
    <citation type="journal article" date="2018" name="Genome Biol.">
        <title>SKESA: strategic k-mer extension for scrupulous assemblies.</title>
        <authorList>
            <person name="Souvorov A."/>
            <person name="Agarwala R."/>
            <person name="Lipman D.J."/>
        </authorList>
    </citation>
    <scope>NUCLEOTIDE SEQUENCE [LARGE SCALE GENOMIC DNA]</scope>
    <source>
        <strain evidence="3">09CEB371LM</strain>
    </source>
</reference>
<dbReference type="AlphaFoldDB" id="A0A3D7VJR8"/>
<evidence type="ECO:0008006" key="6">
    <source>
        <dbReference type="Google" id="ProtNLM"/>
    </source>
</evidence>
<dbReference type="EMBL" id="AABEKY010000008">
    <property type="protein sequence ID" value="EAG9388448.1"/>
    <property type="molecule type" value="Genomic_DNA"/>
</dbReference>
<accession>A0A3D7VJR8</accession>
<dbReference type="RefSeq" id="WP_003743531.1">
    <property type="nucleotide sequence ID" value="NZ_CAJNOY010000010.1"/>
</dbReference>
<evidence type="ECO:0000313" key="2">
    <source>
        <dbReference type="EMBL" id="EDO0986376.1"/>
    </source>
</evidence>
<evidence type="ECO:0000313" key="1">
    <source>
        <dbReference type="EMBL" id="EAG9388448.1"/>
    </source>
</evidence>
<evidence type="ECO:0000313" key="4">
    <source>
        <dbReference type="Proteomes" id="UP000467536"/>
    </source>
</evidence>
<name>A0A3D7VJR8_LISMN</name>
<sequence length="312" mass="35917">MIYDNAWVGINKNKKLDRIQLLHLSQKDRDKIVAEIENISELAGKKELKKYSTDSLLFEDGYYIDLEELPVNNLLEDFVNRFLMKTTLSVYDKIIPISDNTNCDGKLDLDKDKFKFILLESDTDCLFLPIQSRGVVKGGSILNIPKFFTTGNKSVLYDIGAGITVPTTVCAQYDKNNGCLYVFDNVDFEMMLGTFEQKKALAKENLLHFKERNFKVAAEKFSVKFDGYDKIEEAILNQKRLTIRLSKYKESGTEFTIDRIREAVERLPIADQVTICSENRIIEVNEYNYKTFIAIIHDSIVERLISRDIALI</sequence>